<evidence type="ECO:0008006" key="4">
    <source>
        <dbReference type="Google" id="ProtNLM"/>
    </source>
</evidence>
<protein>
    <recommendedName>
        <fullName evidence="4">C4-dicarboxylate ABC transporter</fullName>
    </recommendedName>
</protein>
<evidence type="ECO:0000256" key="1">
    <source>
        <dbReference type="SAM" id="SignalP"/>
    </source>
</evidence>
<keyword evidence="1" id="KW-0732">Signal</keyword>
<gene>
    <name evidence="2" type="ORF">H8L67_06180</name>
</gene>
<reference evidence="2 3" key="1">
    <citation type="submission" date="2021-08" db="EMBL/GenBank/DDBJ databases">
        <title>Lysobacter sp. strain CJ11 Genome sequencing and assembly.</title>
        <authorList>
            <person name="Kim I."/>
        </authorList>
    </citation>
    <scope>NUCLEOTIDE SEQUENCE [LARGE SCALE GENOMIC DNA]</scope>
    <source>
        <strain evidence="2 3">CJ11</strain>
    </source>
</reference>
<accession>A0ABX8WN08</accession>
<name>A0ABX8WN08_9GAMM</name>
<organism evidence="2 3">
    <name type="scientific">Lysobacter soyae</name>
    <dbReference type="NCBI Taxonomy" id="2764185"/>
    <lineage>
        <taxon>Bacteria</taxon>
        <taxon>Pseudomonadati</taxon>
        <taxon>Pseudomonadota</taxon>
        <taxon>Gammaproteobacteria</taxon>
        <taxon>Lysobacterales</taxon>
        <taxon>Lysobacteraceae</taxon>
        <taxon>Lysobacter</taxon>
    </lineage>
</organism>
<evidence type="ECO:0000313" key="2">
    <source>
        <dbReference type="EMBL" id="QYR52206.1"/>
    </source>
</evidence>
<dbReference type="Proteomes" id="UP000824755">
    <property type="component" value="Chromosome"/>
</dbReference>
<feature type="signal peptide" evidence="1">
    <location>
        <begin position="1"/>
        <end position="23"/>
    </location>
</feature>
<feature type="chain" id="PRO_5046013107" description="C4-dicarboxylate ABC transporter" evidence="1">
    <location>
        <begin position="24"/>
        <end position="676"/>
    </location>
</feature>
<dbReference type="EMBL" id="CP080544">
    <property type="protein sequence ID" value="QYR52206.1"/>
    <property type="molecule type" value="Genomic_DNA"/>
</dbReference>
<keyword evidence="3" id="KW-1185">Reference proteome</keyword>
<dbReference type="RefSeq" id="WP_220378993.1">
    <property type="nucleotide sequence ID" value="NZ_CP080544.1"/>
</dbReference>
<sequence length="676" mass="72326">MLRILATLAGVILSGFSANPASARVANIKVEKIESAVVSLDGVRMRVAWPEGAAYGTLDMHVDRVQAPSIAGDYKTVHWRCRLARVGWKTWRCAGPIALPGSASADFSVDFRPAGLDVGLRHGRTEISLQRRARAPELTLIELQALPLAWAKAFIARSWSNGRFDKGELSGRLSLHTNGTGVRVDGPLALSGAALRMNDDSLIAENLAIAGTLDYANTRGATSVSLEGTVLGDMLAGTTFVSLQGTPARFELDANANNGGWRFSRLRWTDGATLVATGSLDWTSNGVRNVAIQFESRDARQLKDRYLSGWLAPLGLSSVELTGGLNGRVESHGQEALSYVINPQGLNLNRPDGQFNFAGLNGGIAISQGKAVESRLSWRQATLYGLNFGAGDLPFVSQGGEIALREPASIPVFNGKLRFDTLRIRPPQGDRGLGLQFALGVEHVDFGAMSQAVGLPAFRGELNGAIPTAVYENDLLRLDGGLNLDVFEGRVTFSSLSIERPFGTAPTLVANLDLDRLDLLRLTEVFGFGSITGKLSGSIHDLRLIEWSPVRFDAELHTVKTPGVKQRISQRAVKNISSVGGSSPTSGLQAKALELFKDFGYSRIGLSCKLVNSVCMMSGLAPDSTSGSGSNSFTILQGAGIPRLTVVGHNRLVDWPVLVERVKAVAEGDVKPVIEH</sequence>
<proteinExistence type="predicted"/>
<evidence type="ECO:0000313" key="3">
    <source>
        <dbReference type="Proteomes" id="UP000824755"/>
    </source>
</evidence>